<dbReference type="RefSeq" id="XP_006564801.1">
    <property type="nucleotide sequence ID" value="XM_006564738.3"/>
</dbReference>
<sequence>MIFEKLLLIIFLIGIYFSKIQGRGLMLDPISRSSAWRKGFPVEPNYNDHELFCGGLNIQYEQNEGRCGECGDDYAIRRPRPNENGGLYGTGVIVKRYKANQIINVKLKLTENRLGTFTFNLCPLNETFHLETEKCFNQYPLKLNNIYDYNFQVPNLKTEFNIAVRIPNITCNQCVFRWTYKVGNNFGRCYDNGNPTIGCGPQETIRNCADIAIEPDENS</sequence>
<keyword evidence="1" id="KW-0732">Signal</keyword>
<keyword evidence="3" id="KW-1185">Reference proteome</keyword>
<accession>A0A8B6Z0C8</accession>
<reference evidence="2" key="1">
    <citation type="submission" date="2021-01" db="UniProtKB">
        <authorList>
            <consortium name="EnsemblMetazoa"/>
        </authorList>
    </citation>
    <scope>IDENTIFICATION</scope>
    <source>
        <strain evidence="2">DH4</strain>
    </source>
</reference>
<organism evidence="2">
    <name type="scientific">Apis mellifera</name>
    <name type="common">Honeybee</name>
    <dbReference type="NCBI Taxonomy" id="7460"/>
    <lineage>
        <taxon>Eukaryota</taxon>
        <taxon>Metazoa</taxon>
        <taxon>Ecdysozoa</taxon>
        <taxon>Arthropoda</taxon>
        <taxon>Hexapoda</taxon>
        <taxon>Insecta</taxon>
        <taxon>Pterygota</taxon>
        <taxon>Neoptera</taxon>
        <taxon>Endopterygota</taxon>
        <taxon>Hymenoptera</taxon>
        <taxon>Apocrita</taxon>
        <taxon>Aculeata</taxon>
        <taxon>Apoidea</taxon>
        <taxon>Anthophila</taxon>
        <taxon>Apidae</taxon>
        <taxon>Apis</taxon>
    </lineage>
</organism>
<protein>
    <submittedName>
        <fullName evidence="4">Uncharacterized protein LOC412969</fullName>
    </submittedName>
</protein>
<dbReference type="GeneID" id="412969"/>
<evidence type="ECO:0000313" key="2">
    <source>
        <dbReference type="EnsemblMetazoa" id="XP_006564801"/>
    </source>
</evidence>
<evidence type="ECO:0000313" key="3">
    <source>
        <dbReference type="Proteomes" id="UP000005203"/>
    </source>
</evidence>
<feature type="chain" id="PRO_5044659540" evidence="1">
    <location>
        <begin position="23"/>
        <end position="219"/>
    </location>
</feature>
<evidence type="ECO:0000313" key="4">
    <source>
        <dbReference type="RefSeq" id="XP_006564801.1"/>
    </source>
</evidence>
<dbReference type="OrthoDB" id="64893at2759"/>
<name>A0A7M7GRZ6_APIME</name>
<proteinExistence type="predicted"/>
<evidence type="ECO:0000256" key="1">
    <source>
        <dbReference type="SAM" id="SignalP"/>
    </source>
</evidence>
<dbReference type="OMA" id="CEHCVFR"/>
<dbReference type="Proteomes" id="UP000005203">
    <property type="component" value="Linkage group LG5"/>
</dbReference>
<reference evidence="4" key="2">
    <citation type="submission" date="2025-04" db="UniProtKB">
        <authorList>
            <consortium name="RefSeq"/>
        </authorList>
    </citation>
    <scope>IDENTIFICATION</scope>
    <source>
        <strain evidence="4">DH4</strain>
        <tissue evidence="4">Whole body</tissue>
    </source>
</reference>
<accession>A0A7M7GRZ6</accession>
<dbReference type="AlphaFoldDB" id="A0A7M7GRZ6"/>
<gene>
    <name evidence="2" type="primary">412969</name>
    <name evidence="4" type="synonym">LOC412969</name>
</gene>
<dbReference type="KEGG" id="ame:412969"/>
<feature type="signal peptide" evidence="1">
    <location>
        <begin position="1"/>
        <end position="22"/>
    </location>
</feature>
<dbReference type="EnsemblMetazoa" id="XM_006564738">
    <property type="protein sequence ID" value="XP_006564801"/>
    <property type="gene ID" value="LOC412969"/>
</dbReference>